<dbReference type="Pfam" id="PF23598">
    <property type="entry name" value="LRR_14"/>
    <property type="match status" value="1"/>
</dbReference>
<keyword evidence="6" id="KW-0067">ATP-binding</keyword>
<dbReference type="PANTHER" id="PTHR11017">
    <property type="entry name" value="LEUCINE-RICH REPEAT-CONTAINING PROTEIN"/>
    <property type="match status" value="1"/>
</dbReference>
<keyword evidence="4" id="KW-0378">Hydrolase</keyword>
<dbReference type="InterPro" id="IPR035897">
    <property type="entry name" value="Toll_tir_struct_dom_sf"/>
</dbReference>
<evidence type="ECO:0000256" key="2">
    <source>
        <dbReference type="ARBA" id="ARBA00022737"/>
    </source>
</evidence>
<dbReference type="Pfam" id="PF01582">
    <property type="entry name" value="TIR"/>
    <property type="match status" value="2"/>
</dbReference>
<dbReference type="PANTHER" id="PTHR11017:SF518">
    <property type="entry name" value="DISEASE RESISTANCE PROTEIN (TIR-NBS-LRR CLASS)-RELATED"/>
    <property type="match status" value="1"/>
</dbReference>
<accession>A0ABD1BFV4</accession>
<feature type="domain" description="TIR" evidence="7">
    <location>
        <begin position="427"/>
        <end position="571"/>
    </location>
</feature>
<dbReference type="InterPro" id="IPR011713">
    <property type="entry name" value="Leu-rich_rpt_3"/>
</dbReference>
<dbReference type="GO" id="GO:0006952">
    <property type="term" value="P:defense response"/>
    <property type="evidence" value="ECO:0007669"/>
    <property type="project" value="UniProtKB-KW"/>
</dbReference>
<dbReference type="Pfam" id="PF07725">
    <property type="entry name" value="LRR_3"/>
    <property type="match status" value="1"/>
</dbReference>
<dbReference type="SUPFAM" id="SSF52200">
    <property type="entry name" value="Toll/Interleukin receptor TIR domain"/>
    <property type="match status" value="3"/>
</dbReference>
<evidence type="ECO:0000256" key="5">
    <source>
        <dbReference type="ARBA" id="ARBA00022821"/>
    </source>
</evidence>
<feature type="domain" description="TIR" evidence="7">
    <location>
        <begin position="19"/>
        <end position="190"/>
    </location>
</feature>
<dbReference type="PROSITE" id="PS50104">
    <property type="entry name" value="TIR"/>
    <property type="match status" value="2"/>
</dbReference>
<dbReference type="SUPFAM" id="SSF52058">
    <property type="entry name" value="L domain-like"/>
    <property type="match status" value="1"/>
</dbReference>
<dbReference type="SMART" id="SM00255">
    <property type="entry name" value="TIR"/>
    <property type="match status" value="2"/>
</dbReference>
<dbReference type="Gene3D" id="3.80.10.10">
    <property type="entry name" value="Ribonuclease Inhibitor"/>
    <property type="match status" value="2"/>
</dbReference>
<evidence type="ECO:0000259" key="7">
    <source>
        <dbReference type="PROSITE" id="PS50104"/>
    </source>
</evidence>
<dbReference type="PRINTS" id="PR00364">
    <property type="entry name" value="DISEASERSIST"/>
</dbReference>
<dbReference type="SUPFAM" id="SSF52540">
    <property type="entry name" value="P-loop containing nucleoside triphosphate hydrolases"/>
    <property type="match status" value="2"/>
</dbReference>
<dbReference type="InterPro" id="IPR027417">
    <property type="entry name" value="P-loop_NTPase"/>
</dbReference>
<keyword evidence="3" id="KW-0547">Nucleotide-binding</keyword>
<dbReference type="Gene3D" id="3.40.50.10140">
    <property type="entry name" value="Toll/interleukin-1 receptor homology (TIR) domain"/>
    <property type="match status" value="3"/>
</dbReference>
<dbReference type="InterPro" id="IPR055414">
    <property type="entry name" value="LRR_R13L4/SHOC2-like"/>
</dbReference>
<evidence type="ECO:0000256" key="1">
    <source>
        <dbReference type="ARBA" id="ARBA00022614"/>
    </source>
</evidence>
<evidence type="ECO:0000313" key="8">
    <source>
        <dbReference type="EMBL" id="KAL1215559.1"/>
    </source>
</evidence>
<evidence type="ECO:0000256" key="4">
    <source>
        <dbReference type="ARBA" id="ARBA00022801"/>
    </source>
</evidence>
<comment type="caution">
    <text evidence="8">The sequence shown here is derived from an EMBL/GenBank/DDBJ whole genome shotgun (WGS) entry which is preliminary data.</text>
</comment>
<name>A0ABD1BFV4_CARAN</name>
<organism evidence="8 9">
    <name type="scientific">Cardamine amara subsp. amara</name>
    <dbReference type="NCBI Taxonomy" id="228776"/>
    <lineage>
        <taxon>Eukaryota</taxon>
        <taxon>Viridiplantae</taxon>
        <taxon>Streptophyta</taxon>
        <taxon>Embryophyta</taxon>
        <taxon>Tracheophyta</taxon>
        <taxon>Spermatophyta</taxon>
        <taxon>Magnoliopsida</taxon>
        <taxon>eudicotyledons</taxon>
        <taxon>Gunneridae</taxon>
        <taxon>Pentapetalae</taxon>
        <taxon>rosids</taxon>
        <taxon>malvids</taxon>
        <taxon>Brassicales</taxon>
        <taxon>Brassicaceae</taxon>
        <taxon>Cardamineae</taxon>
        <taxon>Cardamine</taxon>
    </lineage>
</organism>
<dbReference type="GO" id="GO:0005524">
    <property type="term" value="F:ATP binding"/>
    <property type="evidence" value="ECO:0007669"/>
    <property type="project" value="UniProtKB-KW"/>
</dbReference>
<dbReference type="InterPro" id="IPR000157">
    <property type="entry name" value="TIR_dom"/>
</dbReference>
<dbReference type="InterPro" id="IPR002182">
    <property type="entry name" value="NB-ARC"/>
</dbReference>
<keyword evidence="9" id="KW-1185">Reference proteome</keyword>
<dbReference type="FunFam" id="3.40.50.300:FF:001957">
    <property type="entry name" value="Disease resistance protein (TIR-NBS-LRR class)"/>
    <property type="match status" value="1"/>
</dbReference>
<evidence type="ECO:0000256" key="3">
    <source>
        <dbReference type="ARBA" id="ARBA00022741"/>
    </source>
</evidence>
<dbReference type="EMBL" id="JBANAX010000284">
    <property type="protein sequence ID" value="KAL1215559.1"/>
    <property type="molecule type" value="Genomic_DNA"/>
</dbReference>
<dbReference type="Pfam" id="PF00931">
    <property type="entry name" value="NB-ARC"/>
    <property type="match status" value="2"/>
</dbReference>
<dbReference type="Gene3D" id="3.40.50.300">
    <property type="entry name" value="P-loop containing nucleotide triphosphate hydrolases"/>
    <property type="match status" value="2"/>
</dbReference>
<dbReference type="Pfam" id="PF23282">
    <property type="entry name" value="WHD_ROQ1"/>
    <property type="match status" value="1"/>
</dbReference>
<proteinExistence type="predicted"/>
<keyword evidence="1" id="KW-0433">Leucine-rich repeat</keyword>
<gene>
    <name evidence="8" type="ORF">V5N11_024116</name>
</gene>
<dbReference type="AlphaFoldDB" id="A0ABD1BFV4"/>
<dbReference type="InterPro" id="IPR044974">
    <property type="entry name" value="Disease_R_plants"/>
</dbReference>
<protein>
    <submittedName>
        <fullName evidence="8">Disease resistance protein RRS1B</fullName>
    </submittedName>
</protein>
<evidence type="ECO:0000313" key="9">
    <source>
        <dbReference type="Proteomes" id="UP001558713"/>
    </source>
</evidence>
<dbReference type="Proteomes" id="UP001558713">
    <property type="component" value="Unassembled WGS sequence"/>
</dbReference>
<keyword evidence="2" id="KW-0677">Repeat</keyword>
<dbReference type="InterPro" id="IPR058192">
    <property type="entry name" value="WHD_ROQ1-like"/>
</dbReference>
<dbReference type="GO" id="GO:0051707">
    <property type="term" value="P:response to other organism"/>
    <property type="evidence" value="ECO:0007669"/>
    <property type="project" value="UniProtKB-ARBA"/>
</dbReference>
<evidence type="ECO:0000256" key="6">
    <source>
        <dbReference type="ARBA" id="ARBA00022840"/>
    </source>
</evidence>
<sequence>MASSSSPPSSPLYSSSRNWKYDVFPSFCGPDVRKTFLSHLWTAFNTKGINTFVDNEIKRSMSIETAIRESRIAIVILSRNYTSSSWCLDELVEIMNCREELGQVVLPVFYEVDPGQVVLPVFYEVDPTDVKRQTGEFGKLLRNTCKPKDVIERWRQALADVATIKGYHSHSWDGEASLIKEIATNISNILIYSTHSKDLDGLLGMGTHLEMMESLLCPHSDEVKMIGIWVPSGIGKTTIAKSLYQQFANKFQFSTIMLNIKGFNASTCQNEHNAKLQLQTQLLSQLTNQKVTDDISHLGVAHEILKHKRVLVVIDDLEDLGQLDTLAKELQWFGPGSRIIITSKDARLSKAHGINHIYKVGFPAPDEALQIFLCDEDKELSHHHVSCLHDGELAKGFSEVRQELITNQDLKGDLDTSERACKRISSRLLHTVYIYCEDTLQYSFASHLSMDFRRKGIYASVNCNETLDVIEGARASVVVFSKNYLFSTSCLDKLVRVLQCWRKNGQLVVVPVFYGVSPSDVVVPEHKSADRIREWSSELQELRELPGHQFRERFNECELVEEIVKDVYKKLFPAENIGIDSKLLDIEHLLRKQTWGVRRIGIWGMPGIGKTTLARAFFDQYSGGYEASCFIQQFDKAFHEKGIHRLLGEYFGNILKDLPRACSSITRPSLPRDRLRKKRTLVVLDDVYNPLVAESFLRGLHWFGPGSLIIITSRDKQVFRFCQINHVYEVQSLNKNEALQLFSQCAFGQDIGEQNLPKLSKEVIDYANGNPFALSFYGGELKRRRLSETETTFLKLKRRRLSETETKFLKLHTSYEIYNIFKSSYESLNGNEKNIFLDITCFFKGENVDYVMQLLEGCGFFPHVGIDVLVDKCLLTISENRVEMHRIIQDLGRKIINKETKQIERRSRLWEPRTIKFLLEDDKLEANKDPKATYTRALGTEDIEGIFLDASKLLFDVKPTAFENMLNLRFLKIDCSNNDNLYGLRLPKGLESLPYELRLLHWDNYPLQYLPEDFEPCHLIELNMSYSQLEKLWEGTKNLEMLKMLRICHSQELTEIDEICRARNIELIDLQGCTKLQTFPASGQLEHLRVVNLSNCTQIKSFPEVSPNIEELHLQRTGISELPISIGNAINLKILDMSHCSSLLELPSSIGNATNLQKLYLKYCSSLVKLPSSIGNAINLKELNLSHCSSLVELPSSIRNATHFQKLNLDYCSSLEKVPSSN</sequence>
<dbReference type="Gene3D" id="1.10.8.430">
    <property type="entry name" value="Helical domain of apoptotic protease-activating factors"/>
    <property type="match status" value="1"/>
</dbReference>
<dbReference type="InterPro" id="IPR032675">
    <property type="entry name" value="LRR_dom_sf"/>
</dbReference>
<dbReference type="GO" id="GO:0016787">
    <property type="term" value="F:hydrolase activity"/>
    <property type="evidence" value="ECO:0007669"/>
    <property type="project" value="UniProtKB-KW"/>
</dbReference>
<keyword evidence="5" id="KW-0611">Plant defense</keyword>
<dbReference type="FunFam" id="3.40.50.300:FF:001002">
    <property type="entry name" value="Disease resistance protein (TIR-NBS-LRR class)"/>
    <property type="match status" value="1"/>
</dbReference>
<reference evidence="8 9" key="1">
    <citation type="submission" date="2024-04" db="EMBL/GenBank/DDBJ databases">
        <title>Genome assembly C_amara_ONT_v2.</title>
        <authorList>
            <person name="Yant L."/>
            <person name="Moore C."/>
            <person name="Slenker M."/>
        </authorList>
    </citation>
    <scope>NUCLEOTIDE SEQUENCE [LARGE SCALE GENOMIC DNA]</scope>
    <source>
        <tissue evidence="8">Leaf</tissue>
    </source>
</reference>
<dbReference type="InterPro" id="IPR042197">
    <property type="entry name" value="Apaf_helical"/>
</dbReference>